<protein>
    <recommendedName>
        <fullName evidence="4">Probable endolytic peptidoglycan transglycosylase RlpA</fullName>
        <ecNumber evidence="4">4.2.2.-</ecNumber>
    </recommendedName>
</protein>
<dbReference type="InterPro" id="IPR007730">
    <property type="entry name" value="SPOR-like_dom"/>
</dbReference>
<organism evidence="7 8">
    <name type="scientific">Thermonema lapsum</name>
    <dbReference type="NCBI Taxonomy" id="28195"/>
    <lineage>
        <taxon>Bacteria</taxon>
        <taxon>Pseudomonadati</taxon>
        <taxon>Bacteroidota</taxon>
        <taxon>Cytophagia</taxon>
        <taxon>Cytophagales</taxon>
        <taxon>Thermonemataceae</taxon>
        <taxon>Thermonema</taxon>
    </lineage>
</organism>
<dbReference type="InterPro" id="IPR034718">
    <property type="entry name" value="RlpA"/>
</dbReference>
<dbReference type="CDD" id="cd22268">
    <property type="entry name" value="DPBB_RlpA-like"/>
    <property type="match status" value="1"/>
</dbReference>
<sequence length="246" mass="26969" precursor="true">MKLVYRVCFLWVLCCVLVCLTSGTSHAQRRYKDKGGASYYADKFNGRKTASGEIFDNAAMTAAHRTLPFGTYVKVTNLANGKSVIVRINDRGPYAHGRIIDVTKAAAIQLGMVGTGTAWVMVEEVDAPDPPTGEVPEASEMPGADSNQLAGKFQTGHTYSMWGTERFPKGIGLQVGSYRDAENAIDQCRTLIKQGGLEEVYIQVGWSGGRIYRVIVGAYPTREEALLLLPRIRALGMDGFPKRHFD</sequence>
<dbReference type="PANTHER" id="PTHR34183:SF8">
    <property type="entry name" value="ENDOLYTIC PEPTIDOGLYCAN TRANSGLYCOSYLASE RLPA-RELATED"/>
    <property type="match status" value="1"/>
</dbReference>
<dbReference type="GO" id="GO:0000270">
    <property type="term" value="P:peptidoglycan metabolic process"/>
    <property type="evidence" value="ECO:0007669"/>
    <property type="project" value="UniProtKB-UniRule"/>
</dbReference>
<dbReference type="InterPro" id="IPR036680">
    <property type="entry name" value="SPOR-like_sf"/>
</dbReference>
<dbReference type="SUPFAM" id="SSF110997">
    <property type="entry name" value="Sporulation related repeat"/>
    <property type="match status" value="1"/>
</dbReference>
<evidence type="ECO:0000256" key="1">
    <source>
        <dbReference type="ARBA" id="ARBA00022729"/>
    </source>
</evidence>
<reference evidence="7 8" key="1">
    <citation type="submission" date="2020-03" db="EMBL/GenBank/DDBJ databases">
        <title>Genomic Encyclopedia of Type Strains, Phase IV (KMG-IV): sequencing the most valuable type-strain genomes for metagenomic binning, comparative biology and taxonomic classification.</title>
        <authorList>
            <person name="Goeker M."/>
        </authorList>
    </citation>
    <scope>NUCLEOTIDE SEQUENCE [LARGE SCALE GENOMIC DNA]</scope>
    <source>
        <strain evidence="7 8">DSM 5718</strain>
    </source>
</reference>
<dbReference type="Gene3D" id="2.40.40.10">
    <property type="entry name" value="RlpA-like domain"/>
    <property type="match status" value="1"/>
</dbReference>
<keyword evidence="7" id="KW-0449">Lipoprotein</keyword>
<evidence type="ECO:0000256" key="4">
    <source>
        <dbReference type="HAMAP-Rule" id="MF_02071"/>
    </source>
</evidence>
<feature type="signal peptide" evidence="4">
    <location>
        <begin position="1"/>
        <end position="27"/>
    </location>
</feature>
<dbReference type="InterPro" id="IPR012997">
    <property type="entry name" value="RplA"/>
</dbReference>
<dbReference type="InterPro" id="IPR036908">
    <property type="entry name" value="RlpA-like_sf"/>
</dbReference>
<dbReference type="Pfam" id="PF03330">
    <property type="entry name" value="DPBB_1"/>
    <property type="match status" value="1"/>
</dbReference>
<dbReference type="GO" id="GO:0071555">
    <property type="term" value="P:cell wall organization"/>
    <property type="evidence" value="ECO:0007669"/>
    <property type="project" value="UniProtKB-KW"/>
</dbReference>
<dbReference type="InterPro" id="IPR009009">
    <property type="entry name" value="RlpA-like_DPBB"/>
</dbReference>
<dbReference type="PANTHER" id="PTHR34183">
    <property type="entry name" value="ENDOLYTIC PEPTIDOGLYCAN TRANSGLYCOSYLASE RLPA"/>
    <property type="match status" value="1"/>
</dbReference>
<accession>A0A846MPB7</accession>
<dbReference type="GO" id="GO:0042834">
    <property type="term" value="F:peptidoglycan binding"/>
    <property type="evidence" value="ECO:0007669"/>
    <property type="project" value="InterPro"/>
</dbReference>
<evidence type="ECO:0000256" key="3">
    <source>
        <dbReference type="ARBA" id="ARBA00023316"/>
    </source>
</evidence>
<comment type="similarity">
    <text evidence="4 5">Belongs to the RlpA family.</text>
</comment>
<dbReference type="EC" id="4.2.2.-" evidence="4"/>
<keyword evidence="8" id="KW-1185">Reference proteome</keyword>
<dbReference type="GO" id="GO:0008932">
    <property type="term" value="F:lytic endotransglycosylase activity"/>
    <property type="evidence" value="ECO:0007669"/>
    <property type="project" value="UniProtKB-UniRule"/>
</dbReference>
<dbReference type="Gene3D" id="3.30.70.1070">
    <property type="entry name" value="Sporulation related repeat"/>
    <property type="match status" value="1"/>
</dbReference>
<dbReference type="SUPFAM" id="SSF50685">
    <property type="entry name" value="Barwin-like endoglucanases"/>
    <property type="match status" value="1"/>
</dbReference>
<keyword evidence="1 4" id="KW-0732">Signal</keyword>
<dbReference type="AlphaFoldDB" id="A0A846MPB7"/>
<dbReference type="Proteomes" id="UP000537126">
    <property type="component" value="Unassembled WGS sequence"/>
</dbReference>
<dbReference type="NCBIfam" id="TIGR00413">
    <property type="entry name" value="rlpA"/>
    <property type="match status" value="1"/>
</dbReference>
<dbReference type="RefSeq" id="WP_166918561.1">
    <property type="nucleotide sequence ID" value="NZ_JAASRN010000001.1"/>
</dbReference>
<keyword evidence="2 4" id="KW-0456">Lyase</keyword>
<feature type="chain" id="PRO_5033193019" description="Probable endolytic peptidoglycan transglycosylase RlpA" evidence="4">
    <location>
        <begin position="28"/>
        <end position="246"/>
    </location>
</feature>
<gene>
    <name evidence="4" type="primary">rlpA</name>
    <name evidence="7" type="ORF">FHS56_000791</name>
</gene>
<dbReference type="Pfam" id="PF05036">
    <property type="entry name" value="SPOR"/>
    <property type="match status" value="1"/>
</dbReference>
<name>A0A846MPB7_9BACT</name>
<comment type="function">
    <text evidence="4">Lytic transglycosylase with a strong preference for naked glycan strands that lack stem peptides.</text>
</comment>
<evidence type="ECO:0000256" key="5">
    <source>
        <dbReference type="RuleBase" id="RU003495"/>
    </source>
</evidence>
<proteinExistence type="inferred from homology"/>
<dbReference type="HAMAP" id="MF_02071">
    <property type="entry name" value="RlpA"/>
    <property type="match status" value="1"/>
</dbReference>
<comment type="caution">
    <text evidence="7">The sequence shown here is derived from an EMBL/GenBank/DDBJ whole genome shotgun (WGS) entry which is preliminary data.</text>
</comment>
<feature type="domain" description="SPOR" evidence="6">
    <location>
        <begin position="165"/>
        <end position="244"/>
    </location>
</feature>
<evidence type="ECO:0000313" key="7">
    <source>
        <dbReference type="EMBL" id="NIK73305.1"/>
    </source>
</evidence>
<evidence type="ECO:0000256" key="2">
    <source>
        <dbReference type="ARBA" id="ARBA00023239"/>
    </source>
</evidence>
<dbReference type="EMBL" id="JAASRN010000001">
    <property type="protein sequence ID" value="NIK73305.1"/>
    <property type="molecule type" value="Genomic_DNA"/>
</dbReference>
<evidence type="ECO:0000259" key="6">
    <source>
        <dbReference type="PROSITE" id="PS51724"/>
    </source>
</evidence>
<evidence type="ECO:0000313" key="8">
    <source>
        <dbReference type="Proteomes" id="UP000537126"/>
    </source>
</evidence>
<dbReference type="PROSITE" id="PS51724">
    <property type="entry name" value="SPOR"/>
    <property type="match status" value="1"/>
</dbReference>
<keyword evidence="3 4" id="KW-0961">Cell wall biogenesis/degradation</keyword>